<dbReference type="PANTHER" id="PTHR43540:SF6">
    <property type="entry name" value="ISOCHORISMATASE-LIKE DOMAIN-CONTAINING PROTEIN"/>
    <property type="match status" value="1"/>
</dbReference>
<evidence type="ECO:0000259" key="2">
    <source>
        <dbReference type="Pfam" id="PF00857"/>
    </source>
</evidence>
<comment type="caution">
    <text evidence="3">The sequence shown here is derived from an EMBL/GenBank/DDBJ whole genome shotgun (WGS) entry which is preliminary data.</text>
</comment>
<dbReference type="Proteomes" id="UP000297853">
    <property type="component" value="Unassembled WGS sequence"/>
</dbReference>
<dbReference type="InterPro" id="IPR036380">
    <property type="entry name" value="Isochorismatase-like_sf"/>
</dbReference>
<dbReference type="EMBL" id="SOGQ01000003">
    <property type="protein sequence ID" value="TFD06220.1"/>
    <property type="molecule type" value="Genomic_DNA"/>
</dbReference>
<dbReference type="InterPro" id="IPR050272">
    <property type="entry name" value="Isochorismatase-like_hydrls"/>
</dbReference>
<evidence type="ECO:0000313" key="4">
    <source>
        <dbReference type="Proteomes" id="UP000297853"/>
    </source>
</evidence>
<evidence type="ECO:0000256" key="1">
    <source>
        <dbReference type="ARBA" id="ARBA00022801"/>
    </source>
</evidence>
<keyword evidence="1" id="KW-0378">Hydrolase</keyword>
<protein>
    <submittedName>
        <fullName evidence="3">Isochorismatase family protein</fullName>
    </submittedName>
</protein>
<dbReference type="RefSeq" id="WP_134426739.1">
    <property type="nucleotide sequence ID" value="NZ_SOGQ01000003.1"/>
</dbReference>
<dbReference type="SUPFAM" id="SSF52499">
    <property type="entry name" value="Isochorismatase-like hydrolases"/>
    <property type="match status" value="1"/>
</dbReference>
<feature type="domain" description="Isochorismatase-like" evidence="2">
    <location>
        <begin position="7"/>
        <end position="152"/>
    </location>
</feature>
<dbReference type="InterPro" id="IPR000868">
    <property type="entry name" value="Isochorismatase-like_dom"/>
</dbReference>
<dbReference type="Pfam" id="PF00857">
    <property type="entry name" value="Isochorismatase"/>
    <property type="match status" value="1"/>
</dbReference>
<evidence type="ECO:0000313" key="3">
    <source>
        <dbReference type="EMBL" id="TFD06220.1"/>
    </source>
</evidence>
<keyword evidence="4" id="KW-1185">Reference proteome</keyword>
<organism evidence="3 4">
    <name type="scientific">Cryobacterium sinapicolor</name>
    <dbReference type="NCBI Taxonomy" id="1259236"/>
    <lineage>
        <taxon>Bacteria</taxon>
        <taxon>Bacillati</taxon>
        <taxon>Actinomycetota</taxon>
        <taxon>Actinomycetes</taxon>
        <taxon>Micrococcales</taxon>
        <taxon>Microbacteriaceae</taxon>
        <taxon>Cryobacterium</taxon>
    </lineage>
</organism>
<name>A0ABY2JKM7_9MICO</name>
<dbReference type="Gene3D" id="3.40.50.850">
    <property type="entry name" value="Isochorismatase-like"/>
    <property type="match status" value="1"/>
</dbReference>
<proteinExistence type="predicted"/>
<gene>
    <name evidence="3" type="ORF">E3T28_00140</name>
</gene>
<reference evidence="3 4" key="1">
    <citation type="submission" date="2019-03" db="EMBL/GenBank/DDBJ databases">
        <title>Genomics of glacier-inhabiting Cryobacterium strains.</title>
        <authorList>
            <person name="Liu Q."/>
            <person name="Xin Y.-H."/>
        </authorList>
    </citation>
    <scope>NUCLEOTIDE SEQUENCE [LARGE SCALE GENOMIC DNA]</scope>
    <source>
        <strain evidence="3 4">TMT1-23-1</strain>
    </source>
</reference>
<accession>A0ABY2JKM7</accession>
<dbReference type="PANTHER" id="PTHR43540">
    <property type="entry name" value="PEROXYUREIDOACRYLATE/UREIDOACRYLATE AMIDOHYDROLASE-RELATED"/>
    <property type="match status" value="1"/>
</dbReference>
<sequence>MSTPRRALIVIDAQQEYFDGLLPIQFPARGDSIASIQTALDAAQQTDTPVVLVQHELPADAPVFAYGAPTWQNHPTVAAYENAAAKRISKRFSSIFADTDLEVWLREQNIDTITLAGYMTNNCVVASAAAAEPLGFAVEVLADATGAIDLANEAGTAPARQVHETLMALLHSNWAAVTDTAIWATALRTSATLTKSDLVTSAAQGRSTR</sequence>